<reference evidence="10" key="1">
    <citation type="submission" date="2014-12" db="EMBL/GenBank/DDBJ databases">
        <title>Genome Sequence of Valsa Canker Pathogens Uncovers a Specific Adaption of Colonization on Woody Bark.</title>
        <authorList>
            <person name="Yin Z."/>
            <person name="Liu H."/>
            <person name="Gao X."/>
            <person name="Li Z."/>
            <person name="Song N."/>
            <person name="Ke X."/>
            <person name="Dai Q."/>
            <person name="Wu Y."/>
            <person name="Sun Y."/>
            <person name="Xu J.-R."/>
            <person name="Kang Z.K."/>
            <person name="Wang L."/>
            <person name="Huang L."/>
        </authorList>
    </citation>
    <scope>NUCLEOTIDE SEQUENCE [LARGE SCALE GENOMIC DNA]</scope>
    <source>
        <strain evidence="10">SXYL134</strain>
    </source>
</reference>
<dbReference type="SUPFAM" id="SSF53474">
    <property type="entry name" value="alpha/beta-Hydrolases"/>
    <property type="match status" value="1"/>
</dbReference>
<protein>
    <recommendedName>
        <fullName evidence="7">Carboxypeptidase</fullName>
        <ecNumber evidence="7">3.4.16.-</ecNumber>
    </recommendedName>
</protein>
<feature type="signal peptide" evidence="7">
    <location>
        <begin position="1"/>
        <end position="19"/>
    </location>
</feature>
<dbReference type="PROSITE" id="PS00560">
    <property type="entry name" value="CARBOXYPEPT_SER_HIS"/>
    <property type="match status" value="1"/>
</dbReference>
<dbReference type="EC" id="3.4.16.-" evidence="7"/>
<sequence length="532" mass="58088">MKFAGLLPSLALSASVVTARRSLQHVGTVMDRLGQPLGGPAVSRSMREPPVKRDNSTHHFLTDKTKKYVVDGTAIPDVDFDVGESYAGLMPLGNSTKDEFYFWFFPSTNAAADGEILIWLNGGPGCSSLEGLLQENGPFTWQYGTYKPIQNPYSWTRLTNVVYIEQPIGTGFSQGTPTAKDEEDLADQFMLFWKNFVDTFGMTGYKVYITGESYAGMYVPYIANGMLDTKDTTYFNVSGIMVYDPSIAYDFLQGSVTAVPFIDSNAGLFPLNTDNLATYHALDTECGYADFRKKYLSFPPPGALPGPDDLPGQGNVTCTSLYDKIYDAINEKNPCFDIYQVATTCPVLWDVLGFPGSFEYLPEGATIYFNRSDVQAAINAPRENWSSCSNINVFPDGDSSAPSATTVLGSVVDRTKNVIVGHGSLDMVLIANGTLLAIQNMTWGGLQGFQEAPSAKFYVPHHKDYSDSTLAAEGVMGITHSERGLTWVTIDLSGHMVPQYQPSASFRHLEVLLGRVSSLTSVEPFTVNVGTV</sequence>
<dbReference type="InterPro" id="IPR033124">
    <property type="entry name" value="Ser_caboxypep_his_AS"/>
</dbReference>
<dbReference type="PANTHER" id="PTHR11802:SF479">
    <property type="entry name" value="CARBOXYPEPTIDASE"/>
    <property type="match status" value="1"/>
</dbReference>
<keyword evidence="5 7" id="KW-0378">Hydrolase</keyword>
<dbReference type="InterPro" id="IPR029058">
    <property type="entry name" value="AB_hydrolase_fold"/>
</dbReference>
<keyword evidence="3 7" id="KW-0645">Protease</keyword>
<dbReference type="GO" id="GO:0006508">
    <property type="term" value="P:proteolysis"/>
    <property type="evidence" value="ECO:0007669"/>
    <property type="project" value="UniProtKB-KW"/>
</dbReference>
<keyword evidence="2 7" id="KW-0121">Carboxypeptidase</keyword>
<evidence type="ECO:0000256" key="1">
    <source>
        <dbReference type="ARBA" id="ARBA00009431"/>
    </source>
</evidence>
<dbReference type="STRING" id="694573.A0A194VAE2"/>
<organism evidence="9 10">
    <name type="scientific">Cytospora mali</name>
    <name type="common">Apple Valsa canker fungus</name>
    <name type="synonym">Valsa mali</name>
    <dbReference type="NCBI Taxonomy" id="578113"/>
    <lineage>
        <taxon>Eukaryota</taxon>
        <taxon>Fungi</taxon>
        <taxon>Dikarya</taxon>
        <taxon>Ascomycota</taxon>
        <taxon>Pezizomycotina</taxon>
        <taxon>Sordariomycetes</taxon>
        <taxon>Sordariomycetidae</taxon>
        <taxon>Diaporthales</taxon>
        <taxon>Cytosporaceae</taxon>
        <taxon>Cytospora</taxon>
    </lineage>
</organism>
<evidence type="ECO:0000256" key="5">
    <source>
        <dbReference type="ARBA" id="ARBA00022801"/>
    </source>
</evidence>
<dbReference type="Pfam" id="PF00450">
    <property type="entry name" value="Peptidase_S10"/>
    <property type="match status" value="1"/>
</dbReference>
<dbReference type="PRINTS" id="PR00724">
    <property type="entry name" value="CRBOXYPTASEC"/>
</dbReference>
<evidence type="ECO:0000256" key="4">
    <source>
        <dbReference type="ARBA" id="ARBA00022729"/>
    </source>
</evidence>
<dbReference type="AlphaFoldDB" id="A0A194VAE2"/>
<evidence type="ECO:0000313" key="10">
    <source>
        <dbReference type="Proteomes" id="UP000078576"/>
    </source>
</evidence>
<evidence type="ECO:0000256" key="2">
    <source>
        <dbReference type="ARBA" id="ARBA00022645"/>
    </source>
</evidence>
<evidence type="ECO:0000313" key="9">
    <source>
        <dbReference type="EMBL" id="KUI60771.1"/>
    </source>
</evidence>
<dbReference type="InterPro" id="IPR001563">
    <property type="entry name" value="Peptidase_S10"/>
</dbReference>
<dbReference type="FunFam" id="3.40.50.1820:FF:000118">
    <property type="entry name" value="Carboxypeptidase"/>
    <property type="match status" value="1"/>
</dbReference>
<evidence type="ECO:0000256" key="3">
    <source>
        <dbReference type="ARBA" id="ARBA00022670"/>
    </source>
</evidence>
<feature type="region of interest" description="Disordered" evidence="8">
    <location>
        <begin position="37"/>
        <end position="57"/>
    </location>
</feature>
<evidence type="ECO:0000256" key="6">
    <source>
        <dbReference type="ARBA" id="ARBA00023180"/>
    </source>
</evidence>
<dbReference type="GO" id="GO:0004185">
    <property type="term" value="F:serine-type carboxypeptidase activity"/>
    <property type="evidence" value="ECO:0007669"/>
    <property type="project" value="UniProtKB-UniRule"/>
</dbReference>
<dbReference type="PROSITE" id="PS00131">
    <property type="entry name" value="CARBOXYPEPT_SER_SER"/>
    <property type="match status" value="1"/>
</dbReference>
<dbReference type="OrthoDB" id="443318at2759"/>
<dbReference type="EMBL" id="KN714758">
    <property type="protein sequence ID" value="KUI60771.1"/>
    <property type="molecule type" value="Genomic_DNA"/>
</dbReference>
<keyword evidence="6" id="KW-0325">Glycoprotein</keyword>
<keyword evidence="4 7" id="KW-0732">Signal</keyword>
<evidence type="ECO:0000256" key="7">
    <source>
        <dbReference type="RuleBase" id="RU361156"/>
    </source>
</evidence>
<proteinExistence type="inferred from homology"/>
<feature type="compositionally biased region" description="Basic and acidic residues" evidence="8">
    <location>
        <begin position="45"/>
        <end position="57"/>
    </location>
</feature>
<name>A0A194VAE2_CYTMA</name>
<dbReference type="Proteomes" id="UP000078576">
    <property type="component" value="Unassembled WGS sequence"/>
</dbReference>
<dbReference type="PANTHER" id="PTHR11802">
    <property type="entry name" value="SERINE PROTEASE FAMILY S10 SERINE CARBOXYPEPTIDASE"/>
    <property type="match status" value="1"/>
</dbReference>
<feature type="chain" id="PRO_5008443794" description="Carboxypeptidase" evidence="7">
    <location>
        <begin position="20"/>
        <end position="532"/>
    </location>
</feature>
<accession>A0A194VAE2</accession>
<evidence type="ECO:0000256" key="8">
    <source>
        <dbReference type="SAM" id="MobiDB-lite"/>
    </source>
</evidence>
<comment type="similarity">
    <text evidence="1 7">Belongs to the peptidase S10 family.</text>
</comment>
<gene>
    <name evidence="9" type="ORF">VP1G_07959</name>
</gene>
<keyword evidence="10" id="KW-1185">Reference proteome</keyword>
<dbReference type="InterPro" id="IPR018202">
    <property type="entry name" value="Ser_caboxypep_ser_AS"/>
</dbReference>
<dbReference type="Gene3D" id="3.40.50.1820">
    <property type="entry name" value="alpha/beta hydrolase"/>
    <property type="match status" value="1"/>
</dbReference>